<keyword evidence="2 5" id="KW-0378">Hydrolase</keyword>
<evidence type="ECO:0000256" key="4">
    <source>
        <dbReference type="SAM" id="MobiDB-lite"/>
    </source>
</evidence>
<dbReference type="GO" id="GO:0046872">
    <property type="term" value="F:metal ion binding"/>
    <property type="evidence" value="ECO:0007669"/>
    <property type="project" value="UniProtKB-KW"/>
</dbReference>
<dbReference type="CDD" id="cd01310">
    <property type="entry name" value="TatD_DNAse"/>
    <property type="match status" value="1"/>
</dbReference>
<dbReference type="PROSITE" id="PS01091">
    <property type="entry name" value="TATD_3"/>
    <property type="match status" value="1"/>
</dbReference>
<dbReference type="PIRSF" id="PIRSF005902">
    <property type="entry name" value="DNase_TatD"/>
    <property type="match status" value="1"/>
</dbReference>
<dbReference type="FunFam" id="3.20.20.140:FF:000005">
    <property type="entry name" value="TatD family hydrolase"/>
    <property type="match status" value="1"/>
</dbReference>
<feature type="binding site" evidence="3">
    <location>
        <position position="35"/>
    </location>
    <ligand>
        <name>a divalent metal cation</name>
        <dbReference type="ChEBI" id="CHEBI:60240"/>
        <label>1</label>
    </ligand>
</feature>
<evidence type="ECO:0000256" key="3">
    <source>
        <dbReference type="PIRSR" id="PIRSR005902-1"/>
    </source>
</evidence>
<evidence type="ECO:0000313" key="5">
    <source>
        <dbReference type="EMBL" id="NED95017.1"/>
    </source>
</evidence>
<gene>
    <name evidence="5" type="ORF">G1H11_06790</name>
</gene>
<dbReference type="GO" id="GO:0016788">
    <property type="term" value="F:hydrolase activity, acting on ester bonds"/>
    <property type="evidence" value="ECO:0007669"/>
    <property type="project" value="InterPro"/>
</dbReference>
<dbReference type="Pfam" id="PF01026">
    <property type="entry name" value="TatD_DNase"/>
    <property type="match status" value="1"/>
</dbReference>
<evidence type="ECO:0000256" key="1">
    <source>
        <dbReference type="ARBA" id="ARBA00022723"/>
    </source>
</evidence>
<comment type="caution">
    <text evidence="5">The sequence shown here is derived from an EMBL/GenBank/DDBJ whole genome shotgun (WGS) entry which is preliminary data.</text>
</comment>
<dbReference type="RefSeq" id="WP_163817367.1">
    <property type="nucleotide sequence ID" value="NZ_JAAGOB010000003.1"/>
</dbReference>
<keyword evidence="1 3" id="KW-0479">Metal-binding</keyword>
<dbReference type="PANTHER" id="PTHR46124">
    <property type="entry name" value="D-AMINOACYL-TRNA DEACYLASE"/>
    <property type="match status" value="1"/>
</dbReference>
<keyword evidence="6" id="KW-1185">Reference proteome</keyword>
<dbReference type="InterPro" id="IPR018228">
    <property type="entry name" value="DNase_TatD-rel_CS"/>
</dbReference>
<proteinExistence type="predicted"/>
<accession>A0A6N9YJ85</accession>
<evidence type="ECO:0000313" key="6">
    <source>
        <dbReference type="Proteomes" id="UP000469185"/>
    </source>
</evidence>
<dbReference type="InterPro" id="IPR032466">
    <property type="entry name" value="Metal_Hydrolase"/>
</dbReference>
<evidence type="ECO:0000256" key="2">
    <source>
        <dbReference type="ARBA" id="ARBA00022801"/>
    </source>
</evidence>
<dbReference type="SUPFAM" id="SSF51556">
    <property type="entry name" value="Metallo-dependent hydrolases"/>
    <property type="match status" value="1"/>
</dbReference>
<feature type="binding site" evidence="3">
    <location>
        <position position="168"/>
    </location>
    <ligand>
        <name>a divalent metal cation</name>
        <dbReference type="ChEBI" id="CHEBI:60240"/>
        <label>2</label>
    </ligand>
</feature>
<dbReference type="AlphaFoldDB" id="A0A6N9YJ85"/>
<dbReference type="InterPro" id="IPR001130">
    <property type="entry name" value="TatD-like"/>
</dbReference>
<dbReference type="GO" id="GO:0004536">
    <property type="term" value="F:DNA nuclease activity"/>
    <property type="evidence" value="ECO:0007669"/>
    <property type="project" value="InterPro"/>
</dbReference>
<dbReference type="Proteomes" id="UP000469185">
    <property type="component" value="Unassembled WGS sequence"/>
</dbReference>
<organism evidence="5 6">
    <name type="scientific">Phytoactinopolyspora alkaliphila</name>
    <dbReference type="NCBI Taxonomy" id="1783498"/>
    <lineage>
        <taxon>Bacteria</taxon>
        <taxon>Bacillati</taxon>
        <taxon>Actinomycetota</taxon>
        <taxon>Actinomycetes</taxon>
        <taxon>Jiangellales</taxon>
        <taxon>Jiangellaceae</taxon>
        <taxon>Phytoactinopolyspora</taxon>
    </lineage>
</organism>
<feature type="binding site" evidence="3">
    <location>
        <position position="192"/>
    </location>
    <ligand>
        <name>a divalent metal cation</name>
        <dbReference type="ChEBI" id="CHEBI:60240"/>
        <label>2</label>
    </ligand>
</feature>
<dbReference type="EMBL" id="JAAGOB010000003">
    <property type="protein sequence ID" value="NED95017.1"/>
    <property type="molecule type" value="Genomic_DNA"/>
</dbReference>
<reference evidence="5 6" key="1">
    <citation type="submission" date="2020-02" db="EMBL/GenBank/DDBJ databases">
        <authorList>
            <person name="Li X.-J."/>
            <person name="Feng X.-M."/>
        </authorList>
    </citation>
    <scope>NUCLEOTIDE SEQUENCE [LARGE SCALE GENOMIC DNA]</scope>
    <source>
        <strain evidence="5 6">CGMCC 4.7225</strain>
    </source>
</reference>
<protein>
    <submittedName>
        <fullName evidence="5">TatD family hydrolase</fullName>
    </submittedName>
</protein>
<name>A0A6N9YJ85_9ACTN</name>
<dbReference type="GO" id="GO:0005829">
    <property type="term" value="C:cytosol"/>
    <property type="evidence" value="ECO:0007669"/>
    <property type="project" value="TreeGrafter"/>
</dbReference>
<dbReference type="Gene3D" id="3.20.20.140">
    <property type="entry name" value="Metal-dependent hydrolases"/>
    <property type="match status" value="1"/>
</dbReference>
<sequence>MSRIQRTATGEDGRRRDRTRPPLPEPLPSPVTDAHCHMDIADDEDGDAFAADDALAAAAKVGVSRVVQVGVDLPSSAWAVQAAERNPNVVATVALHPNEAPRLATAGMLDDALAEIDRLAGSSDRVRGVGETGLDRFRTGPEGFAAQEESFRAHIEIAHRRGLALMIHDRDAHADILRVLDDAPTPERVVFHCFSGDAEMARHCAERGWFMSFAGPVTFKNAESLRSALRITPLDRILVETDAPFLTPHPYRGRPNASYLIPLTVRTIAEVLGEELSRVCESIQENTDQAFGSW</sequence>
<dbReference type="PANTHER" id="PTHR46124:SF2">
    <property type="entry name" value="D-AMINOACYL-TRNA DEACYLASE"/>
    <property type="match status" value="1"/>
</dbReference>
<dbReference type="NCBIfam" id="TIGR00010">
    <property type="entry name" value="YchF/TatD family DNA exonuclease"/>
    <property type="match status" value="1"/>
</dbReference>
<feature type="region of interest" description="Disordered" evidence="4">
    <location>
        <begin position="1"/>
        <end position="34"/>
    </location>
</feature>
<feature type="binding site" evidence="3">
    <location>
        <position position="37"/>
    </location>
    <ligand>
        <name>a divalent metal cation</name>
        <dbReference type="ChEBI" id="CHEBI:60240"/>
        <label>1</label>
    </ligand>
</feature>
<feature type="binding site" evidence="3">
    <location>
        <position position="131"/>
    </location>
    <ligand>
        <name>a divalent metal cation</name>
        <dbReference type="ChEBI" id="CHEBI:60240"/>
        <label>1</label>
    </ligand>
</feature>
<dbReference type="InterPro" id="IPR015991">
    <property type="entry name" value="TatD/YcfH-like"/>
</dbReference>
<feature type="binding site" evidence="3">
    <location>
        <position position="242"/>
    </location>
    <ligand>
        <name>a divalent metal cation</name>
        <dbReference type="ChEBI" id="CHEBI:60240"/>
        <label>1</label>
    </ligand>
</feature>